<dbReference type="InterPro" id="IPR023346">
    <property type="entry name" value="Lysozyme-like_dom_sf"/>
</dbReference>
<sequence length="143" mass="16337">MDPLLIKAIAWRESAFQTEKVGTSGERGLMQVSEAAARDWAKAMKIETFEPTDLFDPKTNIDAGSWYFKKSLDRWKQKADPIPFALAEYNAGHGRMERWISETGRGDEVTSEDLLKAIDFPTTHKYVVDIIARYHFYQAHPGL</sequence>
<dbReference type="Gene3D" id="1.10.530.10">
    <property type="match status" value="1"/>
</dbReference>
<dbReference type="PANTHER" id="PTHR37423">
    <property type="entry name" value="SOLUBLE LYTIC MUREIN TRANSGLYCOSYLASE-RELATED"/>
    <property type="match status" value="1"/>
</dbReference>
<accession>B4D7U3</accession>
<comment type="caution">
    <text evidence="3">The sequence shown here is derived from an EMBL/GenBank/DDBJ whole genome shotgun (WGS) entry which is preliminary data.</text>
</comment>
<protein>
    <submittedName>
        <fullName evidence="3">Lytic transglycosylase catalytic</fullName>
    </submittedName>
</protein>
<comment type="similarity">
    <text evidence="1">Belongs to the transglycosylase Slt family.</text>
</comment>
<evidence type="ECO:0000313" key="3">
    <source>
        <dbReference type="EMBL" id="EDY17466.1"/>
    </source>
</evidence>
<reference evidence="3 4" key="1">
    <citation type="journal article" date="2011" name="J. Bacteriol.">
        <title>Genome sequence of Chthoniobacter flavus Ellin428, an aerobic heterotrophic soil bacterium.</title>
        <authorList>
            <person name="Kant R."/>
            <person name="van Passel M.W."/>
            <person name="Palva A."/>
            <person name="Lucas S."/>
            <person name="Lapidus A."/>
            <person name="Glavina Del Rio T."/>
            <person name="Dalin E."/>
            <person name="Tice H."/>
            <person name="Bruce D."/>
            <person name="Goodwin L."/>
            <person name="Pitluck S."/>
            <person name="Larimer F.W."/>
            <person name="Land M.L."/>
            <person name="Hauser L."/>
            <person name="Sangwan P."/>
            <person name="de Vos W.M."/>
            <person name="Janssen P.H."/>
            <person name="Smidt H."/>
        </authorList>
    </citation>
    <scope>NUCLEOTIDE SEQUENCE [LARGE SCALE GENOMIC DNA]</scope>
    <source>
        <strain evidence="3 4">Ellin428</strain>
    </source>
</reference>
<organism evidence="3 4">
    <name type="scientific">Chthoniobacter flavus Ellin428</name>
    <dbReference type="NCBI Taxonomy" id="497964"/>
    <lineage>
        <taxon>Bacteria</taxon>
        <taxon>Pseudomonadati</taxon>
        <taxon>Verrucomicrobiota</taxon>
        <taxon>Spartobacteria</taxon>
        <taxon>Chthoniobacterales</taxon>
        <taxon>Chthoniobacteraceae</taxon>
        <taxon>Chthoniobacter</taxon>
    </lineage>
</organism>
<dbReference type="PANTHER" id="PTHR37423:SF2">
    <property type="entry name" value="MEMBRANE-BOUND LYTIC MUREIN TRANSGLYCOSYLASE C"/>
    <property type="match status" value="1"/>
</dbReference>
<dbReference type="Proteomes" id="UP000005824">
    <property type="component" value="Unassembled WGS sequence"/>
</dbReference>
<keyword evidence="4" id="KW-1185">Reference proteome</keyword>
<evidence type="ECO:0000256" key="1">
    <source>
        <dbReference type="ARBA" id="ARBA00007734"/>
    </source>
</evidence>
<dbReference type="Pfam" id="PF01464">
    <property type="entry name" value="SLT"/>
    <property type="match status" value="1"/>
</dbReference>
<proteinExistence type="inferred from homology"/>
<dbReference type="AlphaFoldDB" id="B4D7U3"/>
<name>B4D7U3_9BACT</name>
<dbReference type="InterPro" id="IPR008258">
    <property type="entry name" value="Transglycosylase_SLT_dom_1"/>
</dbReference>
<feature type="domain" description="Transglycosylase SLT" evidence="2">
    <location>
        <begin position="2"/>
        <end position="107"/>
    </location>
</feature>
<evidence type="ECO:0000313" key="4">
    <source>
        <dbReference type="Proteomes" id="UP000005824"/>
    </source>
</evidence>
<evidence type="ECO:0000259" key="2">
    <source>
        <dbReference type="Pfam" id="PF01464"/>
    </source>
</evidence>
<dbReference type="EMBL" id="ABVL01000019">
    <property type="protein sequence ID" value="EDY17466.1"/>
    <property type="molecule type" value="Genomic_DNA"/>
</dbReference>
<dbReference type="SUPFAM" id="SSF53955">
    <property type="entry name" value="Lysozyme-like"/>
    <property type="match status" value="1"/>
</dbReference>
<dbReference type="eggNOG" id="COG0741">
    <property type="taxonomic scope" value="Bacteria"/>
</dbReference>
<gene>
    <name evidence="3" type="ORF">CfE428DRAFT_4983</name>
</gene>
<dbReference type="STRING" id="497964.CfE428DRAFT_4983"/>
<dbReference type="InParanoid" id="B4D7U3"/>